<protein>
    <recommendedName>
        <fullName evidence="6">beta-lactamase</fullName>
        <ecNumber evidence="6">3.5.2.6</ecNumber>
    </recommendedName>
</protein>
<dbReference type="KEGG" id="slj:EGC82_06115"/>
<reference evidence="15" key="1">
    <citation type="submission" date="2018-11" db="EMBL/GenBank/DDBJ databases">
        <title>Shewanella sp. M2.</title>
        <authorList>
            <person name="Hwang Y.J."/>
            <person name="Hwang C.Y."/>
        </authorList>
    </citation>
    <scope>NUCLEOTIDE SEQUENCE [LARGE SCALE GENOMIC DNA]</scope>
    <source>
        <strain evidence="15">LMG 19866</strain>
    </source>
</reference>
<evidence type="ECO:0000256" key="10">
    <source>
        <dbReference type="ARBA" id="ARBA00022801"/>
    </source>
</evidence>
<keyword evidence="12" id="KW-0046">Antibiotic resistance</keyword>
<evidence type="ECO:0000256" key="6">
    <source>
        <dbReference type="ARBA" id="ARBA00012865"/>
    </source>
</evidence>
<evidence type="ECO:0000256" key="11">
    <source>
        <dbReference type="ARBA" id="ARBA00022833"/>
    </source>
</evidence>
<evidence type="ECO:0000256" key="4">
    <source>
        <dbReference type="ARBA" id="ARBA00005250"/>
    </source>
</evidence>
<gene>
    <name evidence="14" type="primary">blaDIM</name>
    <name evidence="14" type="ORF">EGC82_06115</name>
</gene>
<sequence length="292" mass="32182">MINLCNMATLAFISSPVTQENMDTVMINRNLHRLWRTICLATFMLSLPSYSHEVEPTSTTIQSVTSSLEGQLSISKLADGVYLHHSYKNVSNFGLVEANGLVVIKDKQAFIIDTPWTDNDTQKLVDWITQQGFIPVASISTHSHQDRAGGIGYLNRQGITTTVSETTQQILTENDKTTAKSTFTGMQYIMKTDLVEVYDLGAGHTKDNLVVWLPTQQILFGGCLIKSLNSSTLGYTGEADLQQWPLTIAKVQAQFPQVKIVVPGHGQVGDKALLEHTIELLIPKNETVNSSS</sequence>
<dbReference type="GO" id="GO:0017001">
    <property type="term" value="P:antibiotic catabolic process"/>
    <property type="evidence" value="ECO:0007669"/>
    <property type="project" value="InterPro"/>
</dbReference>
<evidence type="ECO:0000256" key="12">
    <source>
        <dbReference type="ARBA" id="ARBA00023251"/>
    </source>
</evidence>
<dbReference type="NCBIfam" id="NF012145">
    <property type="entry name" value="blaDIM_SIM_IMP"/>
    <property type="match status" value="1"/>
</dbReference>
<dbReference type="EC" id="3.5.2.6" evidence="6"/>
<comment type="similarity">
    <text evidence="4">Belongs to the metallo-beta-lactamase superfamily. Class-B beta-lactamase family.</text>
</comment>
<name>A0A3G8LT49_9GAMM</name>
<dbReference type="CDD" id="cd16301">
    <property type="entry name" value="IMP_DIM-like_MBL-B1"/>
    <property type="match status" value="1"/>
</dbReference>
<evidence type="ECO:0000313" key="14">
    <source>
        <dbReference type="EMBL" id="AZG72385.1"/>
    </source>
</evidence>
<keyword evidence="11" id="KW-0862">Zinc</keyword>
<dbReference type="Proteomes" id="UP000278035">
    <property type="component" value="Chromosome"/>
</dbReference>
<dbReference type="SUPFAM" id="SSF56281">
    <property type="entry name" value="Metallo-hydrolase/oxidoreductase"/>
    <property type="match status" value="1"/>
</dbReference>
<dbReference type="NCBIfam" id="NF012229">
    <property type="entry name" value="bla_class_B_core"/>
    <property type="match status" value="1"/>
</dbReference>
<dbReference type="GO" id="GO:0046677">
    <property type="term" value="P:response to antibiotic"/>
    <property type="evidence" value="ECO:0007669"/>
    <property type="project" value="UniProtKB-KW"/>
</dbReference>
<dbReference type="EMBL" id="CP034015">
    <property type="protein sequence ID" value="AZG72385.1"/>
    <property type="molecule type" value="Genomic_DNA"/>
</dbReference>
<dbReference type="InterPro" id="IPR001018">
    <property type="entry name" value="Beta-lactamase_class-B_CS"/>
</dbReference>
<comment type="subunit">
    <text evidence="5">Monomer.</text>
</comment>
<feature type="domain" description="Metallo-beta-lactamase" evidence="13">
    <location>
        <begin position="97"/>
        <end position="265"/>
    </location>
</feature>
<dbReference type="PROSITE" id="PS00744">
    <property type="entry name" value="BETA_LACTAMASE_B_2"/>
    <property type="match status" value="1"/>
</dbReference>
<dbReference type="CARD" id="ARO:3003556">
    <property type="molecule name" value="SLB-1"/>
    <property type="mechanism identifier" value="ARO:0001004"/>
    <property type="mechanism name" value="antibiotic inactivation"/>
</dbReference>
<comment type="cofactor">
    <cofactor evidence="2">
        <name>Zn(2+)</name>
        <dbReference type="ChEBI" id="CHEBI:29105"/>
    </cofactor>
</comment>
<accession>A0A3G8LT49</accession>
<keyword evidence="8" id="KW-0732">Signal</keyword>
<dbReference type="GO" id="GO:0008800">
    <property type="term" value="F:beta-lactamase activity"/>
    <property type="evidence" value="ECO:0007669"/>
    <property type="project" value="UniProtKB-EC"/>
</dbReference>
<comment type="subcellular location">
    <subcellularLocation>
        <location evidence="3">Periplasm</location>
    </subcellularLocation>
</comment>
<evidence type="ECO:0000259" key="13">
    <source>
        <dbReference type="SMART" id="SM00849"/>
    </source>
</evidence>
<evidence type="ECO:0000256" key="7">
    <source>
        <dbReference type="ARBA" id="ARBA00022723"/>
    </source>
</evidence>
<evidence type="ECO:0000313" key="15">
    <source>
        <dbReference type="Proteomes" id="UP000278035"/>
    </source>
</evidence>
<dbReference type="GO" id="GO:0042597">
    <property type="term" value="C:periplasmic space"/>
    <property type="evidence" value="ECO:0007669"/>
    <property type="project" value="UniProtKB-SubCell"/>
</dbReference>
<comment type="catalytic activity">
    <reaction evidence="1">
        <text>a beta-lactam + H2O = a substituted beta-amino acid</text>
        <dbReference type="Rhea" id="RHEA:20401"/>
        <dbReference type="ChEBI" id="CHEBI:15377"/>
        <dbReference type="ChEBI" id="CHEBI:35627"/>
        <dbReference type="ChEBI" id="CHEBI:140347"/>
        <dbReference type="EC" id="3.5.2.6"/>
    </reaction>
</comment>
<dbReference type="PANTHER" id="PTHR42951:SF4">
    <property type="entry name" value="ACYL-COENZYME A THIOESTERASE MBLAC2"/>
    <property type="match status" value="1"/>
</dbReference>
<proteinExistence type="inferred from homology"/>
<dbReference type="Gene3D" id="3.60.15.10">
    <property type="entry name" value="Ribonuclease Z/Hydroxyacylglutathione hydrolase-like"/>
    <property type="match status" value="1"/>
</dbReference>
<dbReference type="SMART" id="SM00849">
    <property type="entry name" value="Lactamase_B"/>
    <property type="match status" value="1"/>
</dbReference>
<evidence type="ECO:0000256" key="5">
    <source>
        <dbReference type="ARBA" id="ARBA00011245"/>
    </source>
</evidence>
<keyword evidence="7" id="KW-0479">Metal-binding</keyword>
<keyword evidence="10" id="KW-0378">Hydrolase</keyword>
<dbReference type="AlphaFoldDB" id="A0A3G8LT49"/>
<dbReference type="InterPro" id="IPR001279">
    <property type="entry name" value="Metallo-B-lactamas"/>
</dbReference>
<evidence type="ECO:0000256" key="9">
    <source>
        <dbReference type="ARBA" id="ARBA00022764"/>
    </source>
</evidence>
<evidence type="ECO:0000256" key="2">
    <source>
        <dbReference type="ARBA" id="ARBA00001947"/>
    </source>
</evidence>
<evidence type="ECO:0000256" key="1">
    <source>
        <dbReference type="ARBA" id="ARBA00001526"/>
    </source>
</evidence>
<dbReference type="OrthoDB" id="420651at2"/>
<dbReference type="InterPro" id="IPR050855">
    <property type="entry name" value="NDM-1-like"/>
</dbReference>
<evidence type="ECO:0000256" key="3">
    <source>
        <dbReference type="ARBA" id="ARBA00004418"/>
    </source>
</evidence>
<dbReference type="PANTHER" id="PTHR42951">
    <property type="entry name" value="METALLO-BETA-LACTAMASE DOMAIN-CONTAINING"/>
    <property type="match status" value="1"/>
</dbReference>
<dbReference type="GO" id="GO:0008270">
    <property type="term" value="F:zinc ion binding"/>
    <property type="evidence" value="ECO:0007669"/>
    <property type="project" value="InterPro"/>
</dbReference>
<dbReference type="InterPro" id="IPR058199">
    <property type="entry name" value="BlaB//VIM/IMP-1"/>
</dbReference>
<dbReference type="InterPro" id="IPR036866">
    <property type="entry name" value="RibonucZ/Hydroxyglut_hydro"/>
</dbReference>
<evidence type="ECO:0000256" key="8">
    <source>
        <dbReference type="ARBA" id="ARBA00022729"/>
    </source>
</evidence>
<keyword evidence="9" id="KW-0574">Periplasm</keyword>
<organism evidence="14 15">
    <name type="scientific">Shewanella livingstonensis</name>
    <dbReference type="NCBI Taxonomy" id="150120"/>
    <lineage>
        <taxon>Bacteria</taxon>
        <taxon>Pseudomonadati</taxon>
        <taxon>Pseudomonadota</taxon>
        <taxon>Gammaproteobacteria</taxon>
        <taxon>Alteromonadales</taxon>
        <taxon>Shewanellaceae</taxon>
        <taxon>Shewanella</taxon>
    </lineage>
</organism>
<dbReference type="NCBIfam" id="NF033088">
    <property type="entry name" value="bla_subclass_B1"/>
    <property type="match status" value="1"/>
</dbReference>
<keyword evidence="15" id="KW-1185">Reference proteome</keyword>